<name>A0A2L0EJE2_SORCE</name>
<dbReference type="Gene3D" id="3.10.50.40">
    <property type="match status" value="1"/>
</dbReference>
<dbReference type="SUPFAM" id="SSF54534">
    <property type="entry name" value="FKBP-like"/>
    <property type="match status" value="1"/>
</dbReference>
<proteinExistence type="predicted"/>
<sequence>MVPELDQALANTAVGALSGVVETPVGFQLILRTQ</sequence>
<dbReference type="EMBL" id="CP012673">
    <property type="protein sequence ID" value="AUX39408.1"/>
    <property type="molecule type" value="Genomic_DNA"/>
</dbReference>
<accession>A0A2L0EJE2</accession>
<dbReference type="InterPro" id="IPR046357">
    <property type="entry name" value="PPIase_dom_sf"/>
</dbReference>
<gene>
    <name evidence="1" type="ORF">SOCE26_007990</name>
</gene>
<organism evidence="1 2">
    <name type="scientific">Sorangium cellulosum</name>
    <name type="common">Polyangium cellulosum</name>
    <dbReference type="NCBI Taxonomy" id="56"/>
    <lineage>
        <taxon>Bacteria</taxon>
        <taxon>Pseudomonadati</taxon>
        <taxon>Myxococcota</taxon>
        <taxon>Polyangia</taxon>
        <taxon>Polyangiales</taxon>
        <taxon>Polyangiaceae</taxon>
        <taxon>Sorangium</taxon>
    </lineage>
</organism>
<dbReference type="GO" id="GO:0003755">
    <property type="term" value="F:peptidyl-prolyl cis-trans isomerase activity"/>
    <property type="evidence" value="ECO:0007669"/>
    <property type="project" value="InterPro"/>
</dbReference>
<evidence type="ECO:0000313" key="1">
    <source>
        <dbReference type="EMBL" id="AUX39408.1"/>
    </source>
</evidence>
<dbReference type="AlphaFoldDB" id="A0A2L0EJE2"/>
<protein>
    <submittedName>
        <fullName evidence="1">Uncharacterized protein</fullName>
    </submittedName>
</protein>
<dbReference type="Proteomes" id="UP000238348">
    <property type="component" value="Chromosome"/>
</dbReference>
<reference evidence="1 2" key="1">
    <citation type="submission" date="2015-09" db="EMBL/GenBank/DDBJ databases">
        <title>Sorangium comparison.</title>
        <authorList>
            <person name="Zaburannyi N."/>
            <person name="Bunk B."/>
            <person name="Overmann J."/>
            <person name="Mueller R."/>
        </authorList>
    </citation>
    <scope>NUCLEOTIDE SEQUENCE [LARGE SCALE GENOMIC DNA]</scope>
    <source>
        <strain evidence="1 2">So ce26</strain>
    </source>
</reference>
<evidence type="ECO:0000313" key="2">
    <source>
        <dbReference type="Proteomes" id="UP000238348"/>
    </source>
</evidence>